<protein>
    <submittedName>
        <fullName evidence="2">Uncharacterized protein</fullName>
    </submittedName>
</protein>
<reference evidence="2" key="1">
    <citation type="submission" date="2023-01" db="EMBL/GenBank/DDBJ databases">
        <title>Genome assembly of the deep-sea coral Lophelia pertusa.</title>
        <authorList>
            <person name="Herrera S."/>
            <person name="Cordes E."/>
        </authorList>
    </citation>
    <scope>NUCLEOTIDE SEQUENCE</scope>
    <source>
        <strain evidence="2">USNM1676648</strain>
        <tissue evidence="2">Polyp</tissue>
    </source>
</reference>
<name>A0A9W9Z243_9CNID</name>
<accession>A0A9W9Z243</accession>
<dbReference type="Proteomes" id="UP001163046">
    <property type="component" value="Unassembled WGS sequence"/>
</dbReference>
<sequence length="85" mass="9447">MESSSGAAQDKVIGGEIRQELADIVNRDNLLYLQERERQTLNTAKRKAWSNNYQPPDDDDDNNKGPPGSCGSGPGFTTPFNRFVF</sequence>
<keyword evidence="3" id="KW-1185">Reference proteome</keyword>
<gene>
    <name evidence="2" type="ORF">OS493_023187</name>
</gene>
<feature type="region of interest" description="Disordered" evidence="1">
    <location>
        <begin position="41"/>
        <end position="80"/>
    </location>
</feature>
<evidence type="ECO:0000313" key="2">
    <source>
        <dbReference type="EMBL" id="KAJ7371844.1"/>
    </source>
</evidence>
<evidence type="ECO:0000256" key="1">
    <source>
        <dbReference type="SAM" id="MobiDB-lite"/>
    </source>
</evidence>
<proteinExistence type="predicted"/>
<organism evidence="2 3">
    <name type="scientific">Desmophyllum pertusum</name>
    <dbReference type="NCBI Taxonomy" id="174260"/>
    <lineage>
        <taxon>Eukaryota</taxon>
        <taxon>Metazoa</taxon>
        <taxon>Cnidaria</taxon>
        <taxon>Anthozoa</taxon>
        <taxon>Hexacorallia</taxon>
        <taxon>Scleractinia</taxon>
        <taxon>Caryophylliina</taxon>
        <taxon>Caryophylliidae</taxon>
        <taxon>Desmophyllum</taxon>
    </lineage>
</organism>
<dbReference type="AlphaFoldDB" id="A0A9W9Z243"/>
<comment type="caution">
    <text evidence="2">The sequence shown here is derived from an EMBL/GenBank/DDBJ whole genome shotgun (WGS) entry which is preliminary data.</text>
</comment>
<dbReference type="EMBL" id="MU826842">
    <property type="protein sequence ID" value="KAJ7371844.1"/>
    <property type="molecule type" value="Genomic_DNA"/>
</dbReference>
<evidence type="ECO:0000313" key="3">
    <source>
        <dbReference type="Proteomes" id="UP001163046"/>
    </source>
</evidence>